<dbReference type="AlphaFoldDB" id="A0AAV5M4A2"/>
<dbReference type="Proteomes" id="UP001054252">
    <property type="component" value="Unassembled WGS sequence"/>
</dbReference>
<sequence>MPETTTTDAHVAVLAFPFSSHAAVLLSGVGRLATSAPNTLFSFFSTAQSNNSIFAATRQPNLKAYNVWDGVPEGHVFSGRHQEDIDLFMETAPQSFRKEIEVAVVETGRRVSCLVTDAFLWFGAEIAEEIRVPWIPCWTSASTSLTSHVLTDLIRETINDCAGLAGREDETLSFVPEMSKIRICDLPTGILFGNLESVFHRMLHRMGQMLPQAAAVFGNSFEELEPDTTNYLKTKLKSFLTIGPFNLVNPQPPVPDTFGCLSWLDKQKPASVAYIAFGSVATPPPAELVALAEALETSKVPFIWVLKDSLMTLLPKGLVGNGKVLTWAPQQKVLGHNAVGLFITHGGWNSVLESIAGGVPMICRPFFGDHSVNARMVEAVWEMGVTVKGGVFTREELLSSMDLIFVQEKGKKMRERVGAMKEAAERAVGEKGRSTQNFMALLNLISS</sequence>
<dbReference type="GO" id="GO:0031542">
    <property type="term" value="P:positive regulation of anthocyanin biosynthetic process"/>
    <property type="evidence" value="ECO:0007669"/>
    <property type="project" value="UniProtKB-ARBA"/>
</dbReference>
<dbReference type="InterPro" id="IPR002213">
    <property type="entry name" value="UDP_glucos_trans"/>
</dbReference>
<keyword evidence="2 4" id="KW-0328">Glycosyltransferase</keyword>
<dbReference type="PANTHER" id="PTHR11926:SF1560">
    <property type="entry name" value="UDP-GLYCOSYLTRANSFERASE 74E1-RELATED"/>
    <property type="match status" value="1"/>
</dbReference>
<accession>A0AAV5M4A2</accession>
<dbReference type="FunFam" id="3.40.50.2000:FF:000060">
    <property type="entry name" value="Glycosyltransferase"/>
    <property type="match status" value="1"/>
</dbReference>
<dbReference type="SUPFAM" id="SSF53756">
    <property type="entry name" value="UDP-Glycosyltransferase/glycogen phosphorylase"/>
    <property type="match status" value="1"/>
</dbReference>
<organism evidence="6 7">
    <name type="scientific">Rubroshorea leprosula</name>
    <dbReference type="NCBI Taxonomy" id="152421"/>
    <lineage>
        <taxon>Eukaryota</taxon>
        <taxon>Viridiplantae</taxon>
        <taxon>Streptophyta</taxon>
        <taxon>Embryophyta</taxon>
        <taxon>Tracheophyta</taxon>
        <taxon>Spermatophyta</taxon>
        <taxon>Magnoliopsida</taxon>
        <taxon>eudicotyledons</taxon>
        <taxon>Gunneridae</taxon>
        <taxon>Pentapetalae</taxon>
        <taxon>rosids</taxon>
        <taxon>malvids</taxon>
        <taxon>Malvales</taxon>
        <taxon>Dipterocarpaceae</taxon>
        <taxon>Rubroshorea</taxon>
    </lineage>
</organism>
<dbReference type="Pfam" id="PF00201">
    <property type="entry name" value="UDPGT"/>
    <property type="match status" value="1"/>
</dbReference>
<dbReference type="PANTHER" id="PTHR11926">
    <property type="entry name" value="GLUCOSYL/GLUCURONOSYL TRANSFERASES"/>
    <property type="match status" value="1"/>
</dbReference>
<evidence type="ECO:0000256" key="1">
    <source>
        <dbReference type="ARBA" id="ARBA00009995"/>
    </source>
</evidence>
<name>A0AAV5M4A2_9ROSI</name>
<keyword evidence="3 4" id="KW-0808">Transferase</keyword>
<dbReference type="EC" id="2.4.1.-" evidence="5"/>
<dbReference type="CDD" id="cd03784">
    <property type="entry name" value="GT1_Gtf-like"/>
    <property type="match status" value="1"/>
</dbReference>
<protein>
    <recommendedName>
        <fullName evidence="5">Glycosyltransferase</fullName>
        <ecNumber evidence="5">2.4.1.-</ecNumber>
    </recommendedName>
</protein>
<keyword evidence="7" id="KW-1185">Reference proteome</keyword>
<evidence type="ECO:0000256" key="2">
    <source>
        <dbReference type="ARBA" id="ARBA00022676"/>
    </source>
</evidence>
<proteinExistence type="inferred from homology"/>
<dbReference type="GO" id="GO:0080044">
    <property type="term" value="F:quercetin 7-O-glucosyltransferase activity"/>
    <property type="evidence" value="ECO:0007669"/>
    <property type="project" value="TreeGrafter"/>
</dbReference>
<evidence type="ECO:0000256" key="5">
    <source>
        <dbReference type="RuleBase" id="RU362057"/>
    </source>
</evidence>
<dbReference type="InterPro" id="IPR035595">
    <property type="entry name" value="UDP_glycos_trans_CS"/>
</dbReference>
<evidence type="ECO:0000313" key="6">
    <source>
        <dbReference type="EMBL" id="GKV43869.1"/>
    </source>
</evidence>
<dbReference type="EMBL" id="BPVZ01000173">
    <property type="protein sequence ID" value="GKV43869.1"/>
    <property type="molecule type" value="Genomic_DNA"/>
</dbReference>
<dbReference type="Gene3D" id="3.40.50.2000">
    <property type="entry name" value="Glycogen Phosphorylase B"/>
    <property type="match status" value="2"/>
</dbReference>
<evidence type="ECO:0000313" key="7">
    <source>
        <dbReference type="Proteomes" id="UP001054252"/>
    </source>
</evidence>
<comment type="caution">
    <text evidence="6">The sequence shown here is derived from an EMBL/GenBank/DDBJ whole genome shotgun (WGS) entry which is preliminary data.</text>
</comment>
<dbReference type="PROSITE" id="PS00375">
    <property type="entry name" value="UDPGT"/>
    <property type="match status" value="1"/>
</dbReference>
<dbReference type="GO" id="GO:0033485">
    <property type="term" value="P:cyanidin 3-O-glucoside biosynthetic process"/>
    <property type="evidence" value="ECO:0007669"/>
    <property type="project" value="UniProtKB-ARBA"/>
</dbReference>
<dbReference type="FunFam" id="3.40.50.2000:FF:000129">
    <property type="entry name" value="Glycosyltransferase"/>
    <property type="match status" value="1"/>
</dbReference>
<reference evidence="6 7" key="1">
    <citation type="journal article" date="2021" name="Commun. Biol.">
        <title>The genome of Shorea leprosula (Dipterocarpaceae) highlights the ecological relevance of drought in aseasonal tropical rainforests.</title>
        <authorList>
            <person name="Ng K.K.S."/>
            <person name="Kobayashi M.J."/>
            <person name="Fawcett J.A."/>
            <person name="Hatakeyama M."/>
            <person name="Paape T."/>
            <person name="Ng C.H."/>
            <person name="Ang C.C."/>
            <person name="Tnah L.H."/>
            <person name="Lee C.T."/>
            <person name="Nishiyama T."/>
            <person name="Sese J."/>
            <person name="O'Brien M.J."/>
            <person name="Copetti D."/>
            <person name="Mohd Noor M.I."/>
            <person name="Ong R.C."/>
            <person name="Putra M."/>
            <person name="Sireger I.Z."/>
            <person name="Indrioko S."/>
            <person name="Kosugi Y."/>
            <person name="Izuno A."/>
            <person name="Isagi Y."/>
            <person name="Lee S.L."/>
            <person name="Shimizu K.K."/>
        </authorList>
    </citation>
    <scope>NUCLEOTIDE SEQUENCE [LARGE SCALE GENOMIC DNA]</scope>
    <source>
        <strain evidence="6">214</strain>
    </source>
</reference>
<evidence type="ECO:0000256" key="3">
    <source>
        <dbReference type="ARBA" id="ARBA00022679"/>
    </source>
</evidence>
<evidence type="ECO:0000256" key="4">
    <source>
        <dbReference type="RuleBase" id="RU003718"/>
    </source>
</evidence>
<gene>
    <name evidence="6" type="ORF">SLEP1_g51119</name>
</gene>
<dbReference type="GO" id="GO:0080043">
    <property type="term" value="F:quercetin 3-O-glucosyltransferase activity"/>
    <property type="evidence" value="ECO:0007669"/>
    <property type="project" value="TreeGrafter"/>
</dbReference>
<comment type="similarity">
    <text evidence="1 4">Belongs to the UDP-glycosyltransferase family.</text>
</comment>
<dbReference type="GO" id="GO:0047213">
    <property type="term" value="F:anthocyanidin 3-O-glucosyltransferase activity"/>
    <property type="evidence" value="ECO:0007669"/>
    <property type="project" value="UniProtKB-ARBA"/>
</dbReference>